<reference evidence="3 4" key="1">
    <citation type="submission" date="2017-05" db="EMBL/GenBank/DDBJ databases">
        <authorList>
            <person name="Varghese N."/>
            <person name="Submissions S."/>
        </authorList>
    </citation>
    <scope>NUCLEOTIDE SEQUENCE [LARGE SCALE GENOMIC DNA]</scope>
    <source>
        <strain evidence="3 4">DSM 19504</strain>
    </source>
</reference>
<dbReference type="EMBL" id="FXTD01000006">
    <property type="protein sequence ID" value="SMO67661.1"/>
    <property type="molecule type" value="Genomic_DNA"/>
</dbReference>
<name>A0A521D993_9EURY</name>
<dbReference type="OrthoDB" id="3321at2157"/>
<keyword evidence="4" id="KW-1185">Reference proteome</keyword>
<dbReference type="InterPro" id="IPR044992">
    <property type="entry name" value="ChyE-like"/>
</dbReference>
<dbReference type="GO" id="GO:0005829">
    <property type="term" value="C:cytosol"/>
    <property type="evidence" value="ECO:0007669"/>
    <property type="project" value="TreeGrafter"/>
</dbReference>
<organism evidence="3 4">
    <name type="scientific">Halorubrum cibi</name>
    <dbReference type="NCBI Taxonomy" id="413815"/>
    <lineage>
        <taxon>Archaea</taxon>
        <taxon>Methanobacteriati</taxon>
        <taxon>Methanobacteriota</taxon>
        <taxon>Stenosarchaea group</taxon>
        <taxon>Halobacteria</taxon>
        <taxon>Halobacteriales</taxon>
        <taxon>Haloferacaceae</taxon>
        <taxon>Halorubrum</taxon>
    </lineage>
</organism>
<evidence type="ECO:0000259" key="2">
    <source>
        <dbReference type="Pfam" id="PF00117"/>
    </source>
</evidence>
<accession>A0A521D993</accession>
<dbReference type="Pfam" id="PF00117">
    <property type="entry name" value="GATase"/>
    <property type="match status" value="1"/>
</dbReference>
<dbReference type="InterPro" id="IPR029062">
    <property type="entry name" value="Class_I_gatase-like"/>
</dbReference>
<gene>
    <name evidence="3" type="ORF">SAMN06264867_10697</name>
</gene>
<dbReference type="PANTHER" id="PTHR42695">
    <property type="entry name" value="GLUTAMINE AMIDOTRANSFERASE YLR126C-RELATED"/>
    <property type="match status" value="1"/>
</dbReference>
<evidence type="ECO:0000256" key="1">
    <source>
        <dbReference type="SAM" id="MobiDB-lite"/>
    </source>
</evidence>
<feature type="region of interest" description="Disordered" evidence="1">
    <location>
        <begin position="227"/>
        <end position="249"/>
    </location>
</feature>
<dbReference type="InterPro" id="IPR017926">
    <property type="entry name" value="GATASE"/>
</dbReference>
<dbReference type="AlphaFoldDB" id="A0A521D993"/>
<dbReference type="Gene3D" id="3.40.50.880">
    <property type="match status" value="1"/>
</dbReference>
<feature type="domain" description="Glutamine amidotransferase" evidence="2">
    <location>
        <begin position="49"/>
        <end position="184"/>
    </location>
</feature>
<sequence>MSSTDADDPTIYVVRSEPDPDSEYHCNALASWFPEAIEIDFVAGERVPVEEADGVVLTGSTAGVYEVEDRPWIADQEELVCDLVDREIPTLGVCFGHQVVNSALGGTVERVGETTALVEAELDDDPIFEGVSPVVVSLHGDAVTELGDGLEVIAAADHARIFGTRHRTAPVWTVQFHPEIEVEHREHLRETFEWDEREFSFADPTPGRVFENFERLVADANEVGEAGGATEAAEVADAGEVAEAGETRE</sequence>
<dbReference type="SUPFAM" id="SSF52317">
    <property type="entry name" value="Class I glutamine amidotransferase-like"/>
    <property type="match status" value="1"/>
</dbReference>
<evidence type="ECO:0000313" key="4">
    <source>
        <dbReference type="Proteomes" id="UP000319712"/>
    </source>
</evidence>
<dbReference type="PANTHER" id="PTHR42695:SF5">
    <property type="entry name" value="GLUTAMINE AMIDOTRANSFERASE YLR126C-RELATED"/>
    <property type="match status" value="1"/>
</dbReference>
<protein>
    <submittedName>
        <fullName evidence="3">GMP synthase (Glutamine-hydrolysing)</fullName>
    </submittedName>
</protein>
<dbReference type="CDD" id="cd01741">
    <property type="entry name" value="GATase1_1"/>
    <property type="match status" value="1"/>
</dbReference>
<dbReference type="RefSeq" id="WP_142986676.1">
    <property type="nucleotide sequence ID" value="NZ_FXTD01000006.1"/>
</dbReference>
<dbReference type="Proteomes" id="UP000319712">
    <property type="component" value="Unassembled WGS sequence"/>
</dbReference>
<evidence type="ECO:0000313" key="3">
    <source>
        <dbReference type="EMBL" id="SMO67661.1"/>
    </source>
</evidence>
<dbReference type="PROSITE" id="PS51273">
    <property type="entry name" value="GATASE_TYPE_1"/>
    <property type="match status" value="1"/>
</dbReference>
<proteinExistence type="predicted"/>